<name>A0ABQ1NYA1_9BACI</name>
<evidence type="ECO:0000256" key="7">
    <source>
        <dbReference type="RuleBase" id="RU362065"/>
    </source>
</evidence>
<evidence type="ECO:0000256" key="3">
    <source>
        <dbReference type="ARBA" id="ARBA00009677"/>
    </source>
</evidence>
<dbReference type="Pfam" id="PF22638">
    <property type="entry name" value="FlgK_D1"/>
    <property type="match status" value="1"/>
</dbReference>
<proteinExistence type="inferred from homology"/>
<dbReference type="PANTHER" id="PTHR30033:SF1">
    <property type="entry name" value="FLAGELLAR HOOK-ASSOCIATED PROTEIN 1"/>
    <property type="match status" value="1"/>
</dbReference>
<dbReference type="PANTHER" id="PTHR30033">
    <property type="entry name" value="FLAGELLAR HOOK-ASSOCIATED PROTEIN 1"/>
    <property type="match status" value="1"/>
</dbReference>
<dbReference type="EMBL" id="BMCJ01000002">
    <property type="protein sequence ID" value="GGC83025.1"/>
    <property type="molecule type" value="Genomic_DNA"/>
</dbReference>
<evidence type="ECO:0000256" key="1">
    <source>
        <dbReference type="ARBA" id="ARBA00004365"/>
    </source>
</evidence>
<dbReference type="Pfam" id="PF06429">
    <property type="entry name" value="Flg_bbr_C"/>
    <property type="match status" value="1"/>
</dbReference>
<evidence type="ECO:0000256" key="8">
    <source>
        <dbReference type="SAM" id="MobiDB-lite"/>
    </source>
</evidence>
<evidence type="ECO:0000259" key="10">
    <source>
        <dbReference type="Pfam" id="PF06429"/>
    </source>
</evidence>
<keyword evidence="5 7" id="KW-0964">Secreted</keyword>
<dbReference type="InterPro" id="IPR053927">
    <property type="entry name" value="FlgK_helical"/>
</dbReference>
<keyword evidence="12" id="KW-0282">Flagellum</keyword>
<dbReference type="SUPFAM" id="SSF64518">
    <property type="entry name" value="Phase 1 flagellin"/>
    <property type="match status" value="1"/>
</dbReference>
<feature type="domain" description="Flagellar hook-associated protein FlgK helical" evidence="11">
    <location>
        <begin position="102"/>
        <end position="355"/>
    </location>
</feature>
<dbReference type="InterPro" id="IPR001444">
    <property type="entry name" value="Flag_bb_rod_N"/>
</dbReference>
<keyword evidence="12" id="KW-0966">Cell projection</keyword>
<evidence type="ECO:0000313" key="12">
    <source>
        <dbReference type="EMBL" id="GGC83025.1"/>
    </source>
</evidence>
<keyword evidence="13" id="KW-1185">Reference proteome</keyword>
<comment type="caution">
    <text evidence="12">The sequence shown here is derived from an EMBL/GenBank/DDBJ whole genome shotgun (WGS) entry which is preliminary data.</text>
</comment>
<evidence type="ECO:0000256" key="6">
    <source>
        <dbReference type="ARBA" id="ARBA00023143"/>
    </source>
</evidence>
<feature type="region of interest" description="Disordered" evidence="8">
    <location>
        <begin position="48"/>
        <end position="68"/>
    </location>
</feature>
<keyword evidence="12" id="KW-0969">Cilium</keyword>
<dbReference type="Proteomes" id="UP000619534">
    <property type="component" value="Unassembled WGS sequence"/>
</dbReference>
<evidence type="ECO:0000313" key="13">
    <source>
        <dbReference type="Proteomes" id="UP000619534"/>
    </source>
</evidence>
<dbReference type="InterPro" id="IPR002371">
    <property type="entry name" value="FlgK"/>
</dbReference>
<dbReference type="PRINTS" id="PR01005">
    <property type="entry name" value="FLGHOOKAP1"/>
</dbReference>
<evidence type="ECO:0000256" key="2">
    <source>
        <dbReference type="ARBA" id="ARBA00004613"/>
    </source>
</evidence>
<protein>
    <recommendedName>
        <fullName evidence="4 7">Flagellar hook-associated protein 1</fullName>
        <shortName evidence="7">HAP1</shortName>
    </recommendedName>
</protein>
<dbReference type="Pfam" id="PF00460">
    <property type="entry name" value="Flg_bb_rod"/>
    <property type="match status" value="1"/>
</dbReference>
<evidence type="ECO:0000259" key="9">
    <source>
        <dbReference type="Pfam" id="PF00460"/>
    </source>
</evidence>
<sequence length="528" mass="57863">MSTFHGLEVAKRGLFAQQSALHTTGHNIANANTEGYTRQRVNFEQTAPFPPASRNRPNMPGQIGSGVQPGSIERVREQFLDLQYRGEANKTAYWETLAGSISNMEEVMNEPSEQGLAKTMDRFWESLQDLATNPEDAGARSVVRQRGIAVAETFNHLSGSLKGIQKDLENEMNVTIKDINSSLKQIGQLNRQIGDVEPHGYVPNDLYDERDRLIDDLSQMIDIEVKYESGQGSPKAAAMGQATVFLVNGDERETLVKGGSNEESLSTPQFEATFEEVGGRKVVTGISLVPSANEKEGADFLSQGRLLALKEAHGYQDSAGGTKGMLHGMSEDLDKMAFAFANRFNEVHEDGATLKDIEEKTNGADKAFRSQPFFILSTQNLTEDEDGFNGAAGSLNVHQAIKDDTDNIAAASRLQPFGGDGTNALAMAEVKDEVLPDLGKAVSLKSFYEGVIGKMGVEAQEYQRMTDNSTILKESVEQRRQSVSAVSLDEEMTNMIKYQHAYNASARNMTAVDEMLDRIINQMGLVGR</sequence>
<gene>
    <name evidence="7 12" type="primary">flgK</name>
    <name evidence="12" type="ORF">GCM10007216_11990</name>
</gene>
<dbReference type="NCBIfam" id="TIGR02492">
    <property type="entry name" value="flgK_ends"/>
    <property type="match status" value="1"/>
</dbReference>
<reference evidence="13" key="1">
    <citation type="journal article" date="2019" name="Int. J. Syst. Evol. Microbiol.">
        <title>The Global Catalogue of Microorganisms (GCM) 10K type strain sequencing project: providing services to taxonomists for standard genome sequencing and annotation.</title>
        <authorList>
            <consortium name="The Broad Institute Genomics Platform"/>
            <consortium name="The Broad Institute Genome Sequencing Center for Infectious Disease"/>
            <person name="Wu L."/>
            <person name="Ma J."/>
        </authorList>
    </citation>
    <scope>NUCLEOTIDE SEQUENCE [LARGE SCALE GENOMIC DNA]</scope>
    <source>
        <strain evidence="13">CCM 7282</strain>
    </source>
</reference>
<comment type="subcellular location">
    <subcellularLocation>
        <location evidence="1 7">Bacterial flagellum</location>
    </subcellularLocation>
    <subcellularLocation>
        <location evidence="2 7">Secreted</location>
    </subcellularLocation>
</comment>
<evidence type="ECO:0000259" key="11">
    <source>
        <dbReference type="Pfam" id="PF22638"/>
    </source>
</evidence>
<comment type="similarity">
    <text evidence="3 7">Belongs to the flagella basal body rod proteins family.</text>
</comment>
<organism evidence="12 13">
    <name type="scientific">Thalassobacillus devorans</name>
    <dbReference type="NCBI Taxonomy" id="279813"/>
    <lineage>
        <taxon>Bacteria</taxon>
        <taxon>Bacillati</taxon>
        <taxon>Bacillota</taxon>
        <taxon>Bacilli</taxon>
        <taxon>Bacillales</taxon>
        <taxon>Bacillaceae</taxon>
        <taxon>Thalassobacillus</taxon>
    </lineage>
</organism>
<dbReference type="InterPro" id="IPR010930">
    <property type="entry name" value="Flg_bb/hook_C_dom"/>
</dbReference>
<feature type="domain" description="Flagellar basal body rod protein N-terminal" evidence="9">
    <location>
        <begin position="7"/>
        <end position="37"/>
    </location>
</feature>
<evidence type="ECO:0000256" key="5">
    <source>
        <dbReference type="ARBA" id="ARBA00022525"/>
    </source>
</evidence>
<feature type="domain" description="Flagellar basal-body/hook protein C-terminal" evidence="10">
    <location>
        <begin position="480"/>
        <end position="521"/>
    </location>
</feature>
<evidence type="ECO:0000256" key="4">
    <source>
        <dbReference type="ARBA" id="ARBA00016244"/>
    </source>
</evidence>
<dbReference type="RefSeq" id="WP_062441418.1">
    <property type="nucleotide sequence ID" value="NZ_BMCJ01000002.1"/>
</dbReference>
<accession>A0ABQ1NYA1</accession>
<keyword evidence="6 7" id="KW-0975">Bacterial flagellum</keyword>